<evidence type="ECO:0000256" key="3">
    <source>
        <dbReference type="ARBA" id="ARBA00022490"/>
    </source>
</evidence>
<dbReference type="SUPFAM" id="SSF52096">
    <property type="entry name" value="ClpP/crotonase"/>
    <property type="match status" value="1"/>
</dbReference>
<dbReference type="GO" id="GO:0008236">
    <property type="term" value="F:serine-type peptidase activity"/>
    <property type="evidence" value="ECO:0007669"/>
    <property type="project" value="UniProtKB-UniRule"/>
</dbReference>
<comment type="function">
    <text evidence="7">Degrades oligopeptides.</text>
</comment>
<name>A0A5R9IYV0_9PROT</name>
<feature type="active site" description="Charge relay system" evidence="8">
    <location>
        <position position="741"/>
    </location>
</feature>
<feature type="signal peptide" evidence="10">
    <location>
        <begin position="1"/>
        <end position="23"/>
    </location>
</feature>
<evidence type="ECO:0000256" key="2">
    <source>
        <dbReference type="ARBA" id="ARBA00008524"/>
    </source>
</evidence>
<feature type="chain" id="PRO_5024421202" description="Tricorn protease homolog" evidence="10">
    <location>
        <begin position="24"/>
        <end position="1091"/>
    </location>
</feature>
<protein>
    <recommendedName>
        <fullName evidence="7">Tricorn protease homolog</fullName>
        <ecNumber evidence="7">3.4.21.-</ecNumber>
    </recommendedName>
</protein>
<dbReference type="InterPro" id="IPR028204">
    <property type="entry name" value="Tricorn_C1"/>
</dbReference>
<comment type="caution">
    <text evidence="12">The sequence shown here is derived from an EMBL/GenBank/DDBJ whole genome shotgun (WGS) entry which is preliminary data.</text>
</comment>
<dbReference type="EMBL" id="VCDI01000020">
    <property type="protein sequence ID" value="TLU70472.1"/>
    <property type="molecule type" value="Genomic_DNA"/>
</dbReference>
<dbReference type="Gene3D" id="3.90.226.10">
    <property type="entry name" value="2-enoyl-CoA Hydratase, Chain A, domain 1"/>
    <property type="match status" value="1"/>
</dbReference>
<evidence type="ECO:0000256" key="8">
    <source>
        <dbReference type="PIRSR" id="PIRSR036421-1"/>
    </source>
</evidence>
<organism evidence="12 13">
    <name type="scientific">Lichenicoccus roseus</name>
    <dbReference type="NCBI Taxonomy" id="2683649"/>
    <lineage>
        <taxon>Bacteria</taxon>
        <taxon>Pseudomonadati</taxon>
        <taxon>Pseudomonadota</taxon>
        <taxon>Alphaproteobacteria</taxon>
        <taxon>Acetobacterales</taxon>
        <taxon>Acetobacteraceae</taxon>
        <taxon>Lichenicoccus</taxon>
    </lineage>
</organism>
<dbReference type="Pfam" id="PF14684">
    <property type="entry name" value="Tricorn_C1"/>
    <property type="match status" value="1"/>
</dbReference>
<proteinExistence type="inferred from homology"/>
<dbReference type="InterPro" id="IPR036034">
    <property type="entry name" value="PDZ_sf"/>
</dbReference>
<dbReference type="PIRSF" id="PIRSF036421">
    <property type="entry name" value="Tricorn_protease"/>
    <property type="match status" value="1"/>
</dbReference>
<evidence type="ECO:0000256" key="4">
    <source>
        <dbReference type="ARBA" id="ARBA00022670"/>
    </source>
</evidence>
<comment type="subcellular location">
    <subcellularLocation>
        <location evidence="1 7">Cytoplasm</location>
    </subcellularLocation>
</comment>
<evidence type="ECO:0000256" key="5">
    <source>
        <dbReference type="ARBA" id="ARBA00022801"/>
    </source>
</evidence>
<dbReference type="InterPro" id="IPR015943">
    <property type="entry name" value="WD40/YVTN_repeat-like_dom_sf"/>
</dbReference>
<keyword evidence="3 7" id="KW-0963">Cytoplasm</keyword>
<gene>
    <name evidence="12" type="ORF">FE263_21850</name>
</gene>
<evidence type="ECO:0000256" key="7">
    <source>
        <dbReference type="PIRNR" id="PIRNR036421"/>
    </source>
</evidence>
<dbReference type="PANTHER" id="PTHR43253">
    <property type="entry name" value="TRICORN PROTEASE HOMOLOG 2-RELATED"/>
    <property type="match status" value="1"/>
</dbReference>
<dbReference type="GO" id="GO:0005737">
    <property type="term" value="C:cytoplasm"/>
    <property type="evidence" value="ECO:0007669"/>
    <property type="project" value="UniProtKB-SubCell"/>
</dbReference>
<feature type="active site" description="Charge relay system" evidence="8">
    <location>
        <position position="1022"/>
    </location>
</feature>
<dbReference type="Pfam" id="PF26549">
    <property type="entry name" value="Tricorn_N"/>
    <property type="match status" value="1"/>
</dbReference>
<evidence type="ECO:0000256" key="1">
    <source>
        <dbReference type="ARBA" id="ARBA00004496"/>
    </source>
</evidence>
<dbReference type="Gene3D" id="2.120.10.60">
    <property type="entry name" value="Tricorn protease N-terminal domain"/>
    <property type="match status" value="1"/>
</dbReference>
<dbReference type="GO" id="GO:0006508">
    <property type="term" value="P:proteolysis"/>
    <property type="evidence" value="ECO:0007669"/>
    <property type="project" value="UniProtKB-UniRule"/>
</dbReference>
<dbReference type="Pfam" id="PF03572">
    <property type="entry name" value="Peptidase_S41"/>
    <property type="match status" value="1"/>
</dbReference>
<dbReference type="PANTHER" id="PTHR43253:SF1">
    <property type="entry name" value="TRICORN PROTEASE HOMOLOG 2-RELATED"/>
    <property type="match status" value="1"/>
</dbReference>
<evidence type="ECO:0000313" key="13">
    <source>
        <dbReference type="Proteomes" id="UP000305654"/>
    </source>
</evidence>
<keyword evidence="13" id="KW-1185">Reference proteome</keyword>
<dbReference type="SUPFAM" id="SSF69304">
    <property type="entry name" value="Tricorn protease N-terminal domain"/>
    <property type="match status" value="1"/>
</dbReference>
<dbReference type="InterPro" id="IPR005151">
    <property type="entry name" value="Tail-specific_protease"/>
</dbReference>
<dbReference type="Gene3D" id="2.30.42.10">
    <property type="match status" value="1"/>
</dbReference>
<dbReference type="EC" id="3.4.21.-" evidence="7"/>
<evidence type="ECO:0000256" key="6">
    <source>
        <dbReference type="ARBA" id="ARBA00022825"/>
    </source>
</evidence>
<evidence type="ECO:0000256" key="9">
    <source>
        <dbReference type="PIRSR" id="PIRSR036421-3"/>
    </source>
</evidence>
<dbReference type="Pfam" id="PF14685">
    <property type="entry name" value="PDZ_Tricorn"/>
    <property type="match status" value="1"/>
</dbReference>
<comment type="similarity">
    <text evidence="2 7">Belongs to the peptidase S41B family.</text>
</comment>
<dbReference type="SUPFAM" id="SSF82171">
    <property type="entry name" value="DPP6 N-terminal domain-like"/>
    <property type="match status" value="1"/>
</dbReference>
<keyword evidence="4 7" id="KW-0645">Protease</keyword>
<keyword evidence="5 7" id="KW-0378">Hydrolase</keyword>
<dbReference type="SUPFAM" id="SSF50156">
    <property type="entry name" value="PDZ domain-like"/>
    <property type="match status" value="1"/>
</dbReference>
<keyword evidence="6 7" id="KW-0720">Serine protease</keyword>
<evidence type="ECO:0000313" key="12">
    <source>
        <dbReference type="EMBL" id="TLU70472.1"/>
    </source>
</evidence>
<dbReference type="Proteomes" id="UP000305654">
    <property type="component" value="Unassembled WGS sequence"/>
</dbReference>
<sequence length="1091" mass="118478">MTALFSAILCLGLATTAMREACAADPVVPFMRTPNASDMRVAFAARGDLWTAPLSGGPATRLTHDPSNVSFPHFSPNGRWIAFTAQRAGTYDVYVMPANGGVERRLTFMTTTPATNSEVVAWTPDSQNVVFLSSIRSTSWKIARAFQVPVGGGWPQLLALDHSGLLSFGPGGHVIAFNRIFRNAALPKRYLGGQHQNLYTYDFGSKRLDRITDWKGTDTAPMWFGRTIYFLSDRGAGFRSNIWAYDTVTKSIRQITNFADYDIDSPSLGGRTITFAQGGLLYALDLPSETLRRINVDVPDDGARTAPRLIPAATAMRVVDTMHHVDYSLSPDGTELAVSAHGDLFGLRADRTWRDLTATPGADEDHPSWSPDGSRIAYETDTDGEQQIAIRPSRGGPERMLTHFASGVLYTPRWSPDGSHLLVASAAHELWRLSTDGSSPRRLATDPEAEIRDAVSSPDGRWVAYSTQRSNRQRAIHLLALQDGRDTVVSAPMESDRLPCFSADGRVLFFVSQRNEQPMVSDRDEETIIATVDSDGIYAATIDPGDPSPLATHSSLPPPSSFRPDLAGLMARAVALPITPSVIASLEMRGNQLFYETRPLQLIDGDLPGQEGQLHAFDLPGGNERVVARGLDNHSLSARGDSVAVRRDGAWHLLRTGVAPGPEVALDVSSLRLTVDPRLEWTEMVRNAWRLDRDVFFSRVTNGTDWPAVWTAYAKLLPHLGSEDDVRYLLGQIQGELASSHTFVVSARPADPRPPVRASFLGVDYALDPVSGRYRFAHILAGDNSRDAFRSPLTAPGLGLREGDLLLAVNGRELRAPDNPDALLLGAAGPVTLTVATSDHGVRHTVEVVPIADEEALRRFDRTIRSHALVDRLSNGRVGYVALSDFVGEGWGEFVRQFYPQANKQALIVDVRWNIGGFTSQAVLSVLRRTLAGGFVNRERAVSPLPVAAPPRDMVTLLNWGTGSDGDQFAYYFRTYGLGPLVGTRSWGGVQGINRPWSLMDGTGLLIPKDSLADASGRWIIENTGVASDVEVDDRPDEAVSGGDVQLETAVRVALDRLEAHPPQAAIAPAELPAYPSAGIVPGASFAGSAR</sequence>
<feature type="active site" description="Nucleophile" evidence="8">
    <location>
        <position position="964"/>
    </location>
</feature>
<feature type="domain" description="Tail specific protease" evidence="11">
    <location>
        <begin position="850"/>
        <end position="1033"/>
    </location>
</feature>
<dbReference type="Gene3D" id="3.30.750.44">
    <property type="match status" value="1"/>
</dbReference>
<evidence type="ECO:0000256" key="10">
    <source>
        <dbReference type="SAM" id="SignalP"/>
    </source>
</evidence>
<dbReference type="InterPro" id="IPR029045">
    <property type="entry name" value="ClpP/crotonase-like_dom_sf"/>
</dbReference>
<accession>A0A5R9IYV0</accession>
<keyword evidence="10" id="KW-0732">Signal</keyword>
<evidence type="ECO:0000259" key="11">
    <source>
        <dbReference type="SMART" id="SM00245"/>
    </source>
</evidence>
<dbReference type="OrthoDB" id="9758793at2"/>
<feature type="site" description="Transition state stabilizer; via amide nitrogen" evidence="9">
    <location>
        <position position="965"/>
    </location>
</feature>
<dbReference type="Gene3D" id="2.130.10.10">
    <property type="entry name" value="YVTN repeat-like/Quinoprotein amine dehydrogenase"/>
    <property type="match status" value="1"/>
</dbReference>
<dbReference type="CDD" id="cd07562">
    <property type="entry name" value="Peptidase_S41_TRI"/>
    <property type="match status" value="1"/>
</dbReference>
<dbReference type="SMART" id="SM00245">
    <property type="entry name" value="TSPc"/>
    <property type="match status" value="1"/>
</dbReference>
<dbReference type="InterPro" id="IPR012393">
    <property type="entry name" value="Tricorn_protease"/>
</dbReference>
<reference evidence="12 13" key="1">
    <citation type="submission" date="2019-05" db="EMBL/GenBank/DDBJ databases">
        <authorList>
            <person name="Pankratov T."/>
            <person name="Grouzdev D."/>
        </authorList>
    </citation>
    <scope>NUCLEOTIDE SEQUENCE [LARGE SCALE GENOMIC DNA]</scope>
    <source>
        <strain evidence="12 13">KEBCLARHB70R</strain>
    </source>
</reference>
<dbReference type="Pfam" id="PF26550">
    <property type="entry name" value="Tricorn_2nd"/>
    <property type="match status" value="1"/>
</dbReference>
<dbReference type="InterPro" id="IPR029414">
    <property type="entry name" value="Tricorn_PDZ"/>
</dbReference>
<dbReference type="AlphaFoldDB" id="A0A5R9IYV0"/>